<dbReference type="AlphaFoldDB" id="A0A0C9ST48"/>
<gene>
    <name evidence="1" type="ORF">PAXINDRAFT_84007</name>
</gene>
<evidence type="ECO:0000313" key="2">
    <source>
        <dbReference type="Proteomes" id="UP000053647"/>
    </source>
</evidence>
<proteinExistence type="predicted"/>
<organism evidence="1 2">
    <name type="scientific">Paxillus involutus ATCC 200175</name>
    <dbReference type="NCBI Taxonomy" id="664439"/>
    <lineage>
        <taxon>Eukaryota</taxon>
        <taxon>Fungi</taxon>
        <taxon>Dikarya</taxon>
        <taxon>Basidiomycota</taxon>
        <taxon>Agaricomycotina</taxon>
        <taxon>Agaricomycetes</taxon>
        <taxon>Agaricomycetidae</taxon>
        <taxon>Boletales</taxon>
        <taxon>Paxilineae</taxon>
        <taxon>Paxillaceae</taxon>
        <taxon>Paxillus</taxon>
    </lineage>
</organism>
<dbReference type="EMBL" id="KN819373">
    <property type="protein sequence ID" value="KIJ11814.1"/>
    <property type="molecule type" value="Genomic_DNA"/>
</dbReference>
<sequence>MSDSFQDVYAKHLQHADYGYPLRMPEPMSTLPQHYQDSGLQIGDVGIVDSKGQFDVLFNICKRSDNPLHDPRGVPKNFQPVQHGDVKFSDNAISAGPIHSHGIKQILHPSKPRPADYEFDSSTPAGALLILPHGAMSVELLSPEQFREVATKSALDWYDFAKKRYGVQHLDRSLYLVTGFYKARSWSLGSFNNPTDATGKILARRDDNNPNIYLLEFAFPADRRHSRGSDDSGSINQTIFITGFKITVSSWLPDPIILGVTESEPAWSKLVRLLKACLNLLRGLSGGHEQRAAISKLRR</sequence>
<dbReference type="Proteomes" id="UP000053647">
    <property type="component" value="Unassembled WGS sequence"/>
</dbReference>
<protein>
    <submittedName>
        <fullName evidence="1">Uncharacterized protein</fullName>
    </submittedName>
</protein>
<evidence type="ECO:0000313" key="1">
    <source>
        <dbReference type="EMBL" id="KIJ11814.1"/>
    </source>
</evidence>
<reference evidence="2" key="2">
    <citation type="submission" date="2015-01" db="EMBL/GenBank/DDBJ databases">
        <title>Evolutionary Origins and Diversification of the Mycorrhizal Mutualists.</title>
        <authorList>
            <consortium name="DOE Joint Genome Institute"/>
            <consortium name="Mycorrhizal Genomics Consortium"/>
            <person name="Kohler A."/>
            <person name="Kuo A."/>
            <person name="Nagy L.G."/>
            <person name="Floudas D."/>
            <person name="Copeland A."/>
            <person name="Barry K.W."/>
            <person name="Cichocki N."/>
            <person name="Veneault-Fourrey C."/>
            <person name="LaButti K."/>
            <person name="Lindquist E.A."/>
            <person name="Lipzen A."/>
            <person name="Lundell T."/>
            <person name="Morin E."/>
            <person name="Murat C."/>
            <person name="Riley R."/>
            <person name="Ohm R."/>
            <person name="Sun H."/>
            <person name="Tunlid A."/>
            <person name="Henrissat B."/>
            <person name="Grigoriev I.V."/>
            <person name="Hibbett D.S."/>
            <person name="Martin F."/>
        </authorList>
    </citation>
    <scope>NUCLEOTIDE SEQUENCE [LARGE SCALE GENOMIC DNA]</scope>
    <source>
        <strain evidence="2">ATCC 200175</strain>
    </source>
</reference>
<keyword evidence="2" id="KW-1185">Reference proteome</keyword>
<accession>A0A0C9ST48</accession>
<dbReference type="HOGENOM" id="CLU_021108_6_0_1"/>
<name>A0A0C9ST48_PAXIN</name>
<reference evidence="1 2" key="1">
    <citation type="submission" date="2014-06" db="EMBL/GenBank/DDBJ databases">
        <authorList>
            <consortium name="DOE Joint Genome Institute"/>
            <person name="Kuo A."/>
            <person name="Kohler A."/>
            <person name="Nagy L.G."/>
            <person name="Floudas D."/>
            <person name="Copeland A."/>
            <person name="Barry K.W."/>
            <person name="Cichocki N."/>
            <person name="Veneault-Fourrey C."/>
            <person name="LaButti K."/>
            <person name="Lindquist E.A."/>
            <person name="Lipzen A."/>
            <person name="Lundell T."/>
            <person name="Morin E."/>
            <person name="Murat C."/>
            <person name="Sun H."/>
            <person name="Tunlid A."/>
            <person name="Henrissat B."/>
            <person name="Grigoriev I.V."/>
            <person name="Hibbett D.S."/>
            <person name="Martin F."/>
            <person name="Nordberg H.P."/>
            <person name="Cantor M.N."/>
            <person name="Hua S.X."/>
        </authorList>
    </citation>
    <scope>NUCLEOTIDE SEQUENCE [LARGE SCALE GENOMIC DNA]</scope>
    <source>
        <strain evidence="1 2">ATCC 200175</strain>
    </source>
</reference>
<dbReference type="OrthoDB" id="2690880at2759"/>